<dbReference type="SUPFAM" id="SSF52402">
    <property type="entry name" value="Adenine nucleotide alpha hydrolases-like"/>
    <property type="match status" value="2"/>
</dbReference>
<feature type="domain" description="UspA" evidence="2">
    <location>
        <begin position="182"/>
        <end position="313"/>
    </location>
</feature>
<feature type="domain" description="UspA" evidence="2">
    <location>
        <begin position="38"/>
        <end position="172"/>
    </location>
</feature>
<dbReference type="InterPro" id="IPR006016">
    <property type="entry name" value="UspA"/>
</dbReference>
<evidence type="ECO:0000256" key="1">
    <source>
        <dbReference type="ARBA" id="ARBA00008791"/>
    </source>
</evidence>
<evidence type="ECO:0000313" key="4">
    <source>
        <dbReference type="Proteomes" id="UP001611580"/>
    </source>
</evidence>
<dbReference type="InterPro" id="IPR006015">
    <property type="entry name" value="Universal_stress_UspA"/>
</dbReference>
<comment type="similarity">
    <text evidence="1">Belongs to the universal stress protein A family.</text>
</comment>
<gene>
    <name evidence="3" type="ORF">ACH47X_20155</name>
</gene>
<dbReference type="Proteomes" id="UP001611580">
    <property type="component" value="Unassembled WGS sequence"/>
</dbReference>
<protein>
    <submittedName>
        <fullName evidence="3">Universal stress protein</fullName>
    </submittedName>
</protein>
<dbReference type="Pfam" id="PF00582">
    <property type="entry name" value="Usp"/>
    <property type="match status" value="2"/>
</dbReference>
<dbReference type="InterPro" id="IPR014729">
    <property type="entry name" value="Rossmann-like_a/b/a_fold"/>
</dbReference>
<dbReference type="RefSeq" id="WP_397406306.1">
    <property type="nucleotide sequence ID" value="NZ_JBIRYI010000013.1"/>
</dbReference>
<evidence type="ECO:0000259" key="2">
    <source>
        <dbReference type="Pfam" id="PF00582"/>
    </source>
</evidence>
<name>A0ABW7XNW4_9MICO</name>
<dbReference type="EMBL" id="JBIRYI010000013">
    <property type="protein sequence ID" value="MFI2489234.1"/>
    <property type="molecule type" value="Genomic_DNA"/>
</dbReference>
<organism evidence="3 4">
    <name type="scientific">Promicromonospora kroppenstedtii</name>
    <dbReference type="NCBI Taxonomy" id="440482"/>
    <lineage>
        <taxon>Bacteria</taxon>
        <taxon>Bacillati</taxon>
        <taxon>Actinomycetota</taxon>
        <taxon>Actinomycetes</taxon>
        <taxon>Micrococcales</taxon>
        <taxon>Promicromonosporaceae</taxon>
        <taxon>Promicromonospora</taxon>
    </lineage>
</organism>
<dbReference type="PANTHER" id="PTHR46268">
    <property type="entry name" value="STRESS RESPONSE PROTEIN NHAX"/>
    <property type="match status" value="1"/>
</dbReference>
<comment type="caution">
    <text evidence="3">The sequence shown here is derived from an EMBL/GenBank/DDBJ whole genome shotgun (WGS) entry which is preliminary data.</text>
</comment>
<proteinExistence type="inferred from homology"/>
<dbReference type="Gene3D" id="3.40.50.620">
    <property type="entry name" value="HUPs"/>
    <property type="match status" value="2"/>
</dbReference>
<dbReference type="PANTHER" id="PTHR46268:SF6">
    <property type="entry name" value="UNIVERSAL STRESS PROTEIN UP12"/>
    <property type="match status" value="1"/>
</dbReference>
<dbReference type="PRINTS" id="PR01438">
    <property type="entry name" value="UNVRSLSTRESS"/>
</dbReference>
<reference evidence="3 4" key="1">
    <citation type="submission" date="2024-10" db="EMBL/GenBank/DDBJ databases">
        <title>The Natural Products Discovery Center: Release of the First 8490 Sequenced Strains for Exploring Actinobacteria Biosynthetic Diversity.</title>
        <authorList>
            <person name="Kalkreuter E."/>
            <person name="Kautsar S.A."/>
            <person name="Yang D."/>
            <person name="Bader C.D."/>
            <person name="Teijaro C.N."/>
            <person name="Fluegel L."/>
            <person name="Davis C.M."/>
            <person name="Simpson J.R."/>
            <person name="Lauterbach L."/>
            <person name="Steele A.D."/>
            <person name="Gui C."/>
            <person name="Meng S."/>
            <person name="Li G."/>
            <person name="Viehrig K."/>
            <person name="Ye F."/>
            <person name="Su P."/>
            <person name="Kiefer A.F."/>
            <person name="Nichols A."/>
            <person name="Cepeda A.J."/>
            <person name="Yan W."/>
            <person name="Fan B."/>
            <person name="Jiang Y."/>
            <person name="Adhikari A."/>
            <person name="Zheng C.-J."/>
            <person name="Schuster L."/>
            <person name="Cowan T.M."/>
            <person name="Smanski M.J."/>
            <person name="Chevrette M.G."/>
            <person name="De Carvalho L.P.S."/>
            <person name="Shen B."/>
        </authorList>
    </citation>
    <scope>NUCLEOTIDE SEQUENCE [LARGE SCALE GENOMIC DNA]</scope>
    <source>
        <strain evidence="3 4">NPDC019481</strain>
    </source>
</reference>
<evidence type="ECO:0000313" key="3">
    <source>
        <dbReference type="EMBL" id="MFI2489234.1"/>
    </source>
</evidence>
<keyword evidence="4" id="KW-1185">Reference proteome</keyword>
<sequence>MTVGPARGAREMVGWEGVPRGGGRTEEIIMGSTWQRGIVVGVDGSPQSMAAVDWAALTADRHGAPLTVLTAYVSPPANMAGTMGVSVDDLRDRAHDAVERAASRLDGAHPGGHPVDEQVVHGDPAHVLAQRSTSADLVVVGRRGLGALDRAVLGSVSSALAATAPGPVAVVPSGAATGEPNRVVVAVSNDDAGPQLDLGFAEAHQRACPLVAVHVMEPDPAAGLDFGGPDVDHQEAERDGVQRQVSRWSEKYPSVREHVVFGGGNPVDALLDELGPDDIVVLGGRPHSQTAGRLRYSVADAVLRRSHHPVIIAHHQG</sequence>
<accession>A0ABW7XNW4</accession>